<dbReference type="InterPro" id="IPR017972">
    <property type="entry name" value="Cyt_P450_CS"/>
</dbReference>
<evidence type="ECO:0008006" key="12">
    <source>
        <dbReference type="Google" id="ProtNLM"/>
    </source>
</evidence>
<dbReference type="InterPro" id="IPR036396">
    <property type="entry name" value="Cyt_P450_sf"/>
</dbReference>
<keyword evidence="6" id="KW-0843">Virulence</keyword>
<evidence type="ECO:0000256" key="3">
    <source>
        <dbReference type="ARBA" id="ARBA00022723"/>
    </source>
</evidence>
<dbReference type="OrthoDB" id="3945418at2759"/>
<dbReference type="SUPFAM" id="SSF48264">
    <property type="entry name" value="Cytochrome P450"/>
    <property type="match status" value="1"/>
</dbReference>
<feature type="region of interest" description="Disordered" evidence="9">
    <location>
        <begin position="584"/>
        <end position="649"/>
    </location>
</feature>
<dbReference type="GO" id="GO:0020037">
    <property type="term" value="F:heme binding"/>
    <property type="evidence" value="ECO:0007669"/>
    <property type="project" value="InterPro"/>
</dbReference>
<feature type="compositionally biased region" description="Basic and acidic residues" evidence="9">
    <location>
        <begin position="618"/>
        <end position="627"/>
    </location>
</feature>
<comment type="cofactor">
    <cofactor evidence="1 8">
        <name>heme</name>
        <dbReference type="ChEBI" id="CHEBI:30413"/>
    </cofactor>
</comment>
<keyword evidence="7" id="KW-0503">Monooxygenase</keyword>
<evidence type="ECO:0000256" key="9">
    <source>
        <dbReference type="SAM" id="MobiDB-lite"/>
    </source>
</evidence>
<keyword evidence="5 8" id="KW-0408">Iron</keyword>
<name>A0A5N6KDN6_MONLA</name>
<feature type="region of interest" description="Disordered" evidence="9">
    <location>
        <begin position="472"/>
        <end position="492"/>
    </location>
</feature>
<keyword evidence="4" id="KW-0560">Oxidoreductase</keyword>
<comment type="similarity">
    <text evidence="2">Belongs to the cytochrome P450 family.</text>
</comment>
<protein>
    <recommendedName>
        <fullName evidence="12">Cytochrome P450</fullName>
    </recommendedName>
</protein>
<dbReference type="CDD" id="cd11062">
    <property type="entry name" value="CYP58-like"/>
    <property type="match status" value="1"/>
</dbReference>
<sequence length="890" mass="101170">MVFHPLARFPGPKLAAATRWYEAYYDVVHEGQYTFKIKRLHKEYGPIIRISPNELHVIDPDFYEKLYCYDGRWDRYAWAMSSFSTAGAVTWTVDHDVHRARRLPLNPYFSKVQVFRKQALINRIVEKLCDRISALSGMGTFDLGAAISAFTRDVSTEFILCKTYNCLDKEDFDIERTNVFQKAGRMRRITKHAPWFGPFMKSLPLDWVLKISDEGTKLLFRYLEDTSRDTKDILDAISSTKPETMTPHTIIRDILDSNLPAKDKTLERVLDEVATTTGAGFETTASVLRLLIFHIFSNPVILRRLRNELESTSIDDTKDIKKLEKLPYLTSVLMEGLRLSPAVASRSARIAPDRDIWYKEWRIPAGTPVGMTTLLMHTDEKLYPDPMEFDPERWTDLEARKKAEKTYAPFSRGTRNCLGMHLAWGECYLFLAAVVQRFDFEFQGVTAKDFEFMSSSRKILLPNVERKASLRARASESELQESPAPTPKAQETRMRAPIRVAKRKADLSAAGLTAEGAPITGRAAAYRSLLPMPGHAATSSDTYETMAGTVSSSDSVPTKRMKMNHEPFPSLKDSATASALSSAISMTSATSNPATERTKNAKYNQKATPRSHAGTFRAEQKDKRRVPSENLSMKSQGFEIPSSNDSMSSREHFEEPLDEMWVIRAGNDNDYAKFVFTKVEFKSILEKVPHFKTYLATPGSTSINIKDFLGSSLKVVIQWITKNVLMDLNPRKLGRRRGLCDYPFVETYTMANTFGLTSMCDEIMDSVLKALWGSKEDGCILPDIRDLYLVYSRTKPGNPLRKLYISIFDWNLISDECNRVTSIPEISSPELWALLKYSGHAGVDYINYARSQVTDRTFFHPIEPRKWEPCELHQHAITKNCPLKKKRGAA</sequence>
<dbReference type="GO" id="GO:0005506">
    <property type="term" value="F:iron ion binding"/>
    <property type="evidence" value="ECO:0007669"/>
    <property type="project" value="InterPro"/>
</dbReference>
<dbReference type="PRINTS" id="PR00385">
    <property type="entry name" value="P450"/>
</dbReference>
<dbReference type="InterPro" id="IPR002401">
    <property type="entry name" value="Cyt_P450_E_grp-I"/>
</dbReference>
<keyword evidence="8" id="KW-0349">Heme</keyword>
<dbReference type="GO" id="GO:0004497">
    <property type="term" value="F:monooxygenase activity"/>
    <property type="evidence" value="ECO:0007669"/>
    <property type="project" value="UniProtKB-KW"/>
</dbReference>
<dbReference type="PROSITE" id="PS00086">
    <property type="entry name" value="CYTOCHROME_P450"/>
    <property type="match status" value="1"/>
</dbReference>
<feature type="compositionally biased region" description="Polar residues" evidence="9">
    <location>
        <begin position="629"/>
        <end position="647"/>
    </location>
</feature>
<evidence type="ECO:0000256" key="8">
    <source>
        <dbReference type="PIRSR" id="PIRSR602401-1"/>
    </source>
</evidence>
<evidence type="ECO:0000313" key="11">
    <source>
        <dbReference type="Proteomes" id="UP000326757"/>
    </source>
</evidence>
<organism evidence="10 11">
    <name type="scientific">Monilinia laxa</name>
    <name type="common">Brown rot fungus</name>
    <name type="synonym">Sclerotinia laxa</name>
    <dbReference type="NCBI Taxonomy" id="61186"/>
    <lineage>
        <taxon>Eukaryota</taxon>
        <taxon>Fungi</taxon>
        <taxon>Dikarya</taxon>
        <taxon>Ascomycota</taxon>
        <taxon>Pezizomycotina</taxon>
        <taxon>Leotiomycetes</taxon>
        <taxon>Helotiales</taxon>
        <taxon>Sclerotiniaceae</taxon>
        <taxon>Monilinia</taxon>
    </lineage>
</organism>
<dbReference type="Proteomes" id="UP000326757">
    <property type="component" value="Unassembled WGS sequence"/>
</dbReference>
<comment type="caution">
    <text evidence="10">The sequence shown here is derived from an EMBL/GenBank/DDBJ whole genome shotgun (WGS) entry which is preliminary data.</text>
</comment>
<dbReference type="Pfam" id="PF00067">
    <property type="entry name" value="p450"/>
    <property type="match status" value="1"/>
</dbReference>
<evidence type="ECO:0000256" key="4">
    <source>
        <dbReference type="ARBA" id="ARBA00023002"/>
    </source>
</evidence>
<evidence type="ECO:0000256" key="1">
    <source>
        <dbReference type="ARBA" id="ARBA00001971"/>
    </source>
</evidence>
<reference evidence="10 11" key="1">
    <citation type="submission" date="2019-06" db="EMBL/GenBank/DDBJ databases">
        <title>Genome Sequence of the Brown Rot Fungal Pathogen Monilinia laxa.</title>
        <authorList>
            <person name="De Miccolis Angelini R.M."/>
            <person name="Landi L."/>
            <person name="Abate D."/>
            <person name="Pollastro S."/>
            <person name="Romanazzi G."/>
            <person name="Faretra F."/>
        </authorList>
    </citation>
    <scope>NUCLEOTIDE SEQUENCE [LARGE SCALE GENOMIC DNA]</scope>
    <source>
        <strain evidence="10 11">Mlax316</strain>
    </source>
</reference>
<evidence type="ECO:0000256" key="6">
    <source>
        <dbReference type="ARBA" id="ARBA00023026"/>
    </source>
</evidence>
<accession>A0A5N6KDN6</accession>
<keyword evidence="11" id="KW-1185">Reference proteome</keyword>
<dbReference type="InterPro" id="IPR001128">
    <property type="entry name" value="Cyt_P450"/>
</dbReference>
<dbReference type="PRINTS" id="PR00463">
    <property type="entry name" value="EP450I"/>
</dbReference>
<proteinExistence type="inferred from homology"/>
<keyword evidence="3 8" id="KW-0479">Metal-binding</keyword>
<dbReference type="Gene3D" id="1.10.630.10">
    <property type="entry name" value="Cytochrome P450"/>
    <property type="match status" value="1"/>
</dbReference>
<evidence type="ECO:0000256" key="2">
    <source>
        <dbReference type="ARBA" id="ARBA00010617"/>
    </source>
</evidence>
<gene>
    <name evidence="10" type="ORF">EYC80_003425</name>
</gene>
<dbReference type="EMBL" id="VIGI01000004">
    <property type="protein sequence ID" value="KAB8301583.1"/>
    <property type="molecule type" value="Genomic_DNA"/>
</dbReference>
<dbReference type="AlphaFoldDB" id="A0A5N6KDN6"/>
<dbReference type="InterPro" id="IPR050121">
    <property type="entry name" value="Cytochrome_P450_monoxygenase"/>
</dbReference>
<dbReference type="PANTHER" id="PTHR24305">
    <property type="entry name" value="CYTOCHROME P450"/>
    <property type="match status" value="1"/>
</dbReference>
<dbReference type="PANTHER" id="PTHR24305:SF157">
    <property type="entry name" value="N-ACETYLTRYPTOPHAN 6-HYDROXYLASE IVOC-RELATED"/>
    <property type="match status" value="1"/>
</dbReference>
<evidence type="ECO:0000256" key="5">
    <source>
        <dbReference type="ARBA" id="ARBA00023004"/>
    </source>
</evidence>
<dbReference type="GO" id="GO:0016705">
    <property type="term" value="F:oxidoreductase activity, acting on paired donors, with incorporation or reduction of molecular oxygen"/>
    <property type="evidence" value="ECO:0007669"/>
    <property type="project" value="InterPro"/>
</dbReference>
<evidence type="ECO:0000256" key="7">
    <source>
        <dbReference type="ARBA" id="ARBA00023033"/>
    </source>
</evidence>
<feature type="binding site" description="axial binding residue" evidence="8">
    <location>
        <position position="417"/>
    </location>
    <ligand>
        <name>heme</name>
        <dbReference type="ChEBI" id="CHEBI:30413"/>
    </ligand>
    <ligandPart>
        <name>Fe</name>
        <dbReference type="ChEBI" id="CHEBI:18248"/>
    </ligandPart>
</feature>
<evidence type="ECO:0000313" key="10">
    <source>
        <dbReference type="EMBL" id="KAB8301583.1"/>
    </source>
</evidence>